<gene>
    <name evidence="2" type="ordered locus">Mlg_1050</name>
</gene>
<dbReference type="eggNOG" id="COG0639">
    <property type="taxonomic scope" value="Bacteria"/>
</dbReference>
<dbReference type="GO" id="GO:0016791">
    <property type="term" value="F:phosphatase activity"/>
    <property type="evidence" value="ECO:0007669"/>
    <property type="project" value="TreeGrafter"/>
</dbReference>
<dbReference type="InterPro" id="IPR004843">
    <property type="entry name" value="Calcineurin-like_PHP"/>
</dbReference>
<feature type="domain" description="Calcineurin-like phosphoesterase" evidence="1">
    <location>
        <begin position="20"/>
        <end position="90"/>
    </location>
</feature>
<evidence type="ECO:0000259" key="1">
    <source>
        <dbReference type="Pfam" id="PF00149"/>
    </source>
</evidence>
<dbReference type="Gene3D" id="3.60.21.10">
    <property type="match status" value="1"/>
</dbReference>
<keyword evidence="3" id="KW-1185">Reference proteome</keyword>
<dbReference type="GO" id="GO:0005737">
    <property type="term" value="C:cytoplasm"/>
    <property type="evidence" value="ECO:0007669"/>
    <property type="project" value="TreeGrafter"/>
</dbReference>
<dbReference type="Pfam" id="PF00149">
    <property type="entry name" value="Metallophos"/>
    <property type="match status" value="1"/>
</dbReference>
<dbReference type="PANTHER" id="PTHR42850:SF4">
    <property type="entry name" value="ZINC-DEPENDENT ENDOPOLYPHOSPHATASE"/>
    <property type="match status" value="1"/>
</dbReference>
<dbReference type="SUPFAM" id="SSF56300">
    <property type="entry name" value="Metallo-dependent phosphatases"/>
    <property type="match status" value="1"/>
</dbReference>
<dbReference type="HOGENOM" id="CLU_023125_1_0_6"/>
<dbReference type="OrthoDB" id="5296354at2"/>
<dbReference type="PANTHER" id="PTHR42850">
    <property type="entry name" value="METALLOPHOSPHOESTERASE"/>
    <property type="match status" value="1"/>
</dbReference>
<dbReference type="AlphaFoldDB" id="Q0A9T4"/>
<organism evidence="2 3">
    <name type="scientific">Alkalilimnicola ehrlichii (strain ATCC BAA-1101 / DSM 17681 / MLHE-1)</name>
    <dbReference type="NCBI Taxonomy" id="187272"/>
    <lineage>
        <taxon>Bacteria</taxon>
        <taxon>Pseudomonadati</taxon>
        <taxon>Pseudomonadota</taxon>
        <taxon>Gammaproteobacteria</taxon>
        <taxon>Chromatiales</taxon>
        <taxon>Ectothiorhodospiraceae</taxon>
        <taxon>Alkalilimnicola</taxon>
    </lineage>
</organism>
<protein>
    <submittedName>
        <fullName evidence="2">Metallophosphoesterase</fullName>
    </submittedName>
</protein>
<sequence>MARHQTIIERLPPNHQRRDWVVGDLHGCRSLLNEGLQRVDFNPEGGDRLLCVGDLTDRGPESVACLELLLASWFHSVRGNHDDMIRDWLEAPPGSLRRIEAAHLLLANGADTWAQDLLLDPDPADHPLMPLLHMQAELPHVLVVGSGAGRFQLVHAELVSPGAPQGLLSDADIDAGLPGVDPTPLLWSRRLMGRLRSPLPERSESLSTTYCGHTVGRTLRRRLSHVCLDTGAFVRVTRGTTDFGLTLVNPQSGEVVFVP</sequence>
<reference evidence="3" key="1">
    <citation type="submission" date="2006-08" db="EMBL/GenBank/DDBJ databases">
        <title>Complete sequence of Alkalilimnicola ehrilichei MLHE-1.</title>
        <authorList>
            <person name="Copeland A."/>
            <person name="Lucas S."/>
            <person name="Lapidus A."/>
            <person name="Barry K."/>
            <person name="Detter J.C."/>
            <person name="Glavina del Rio T."/>
            <person name="Hammon N."/>
            <person name="Israni S."/>
            <person name="Dalin E."/>
            <person name="Tice H."/>
            <person name="Pitluck S."/>
            <person name="Sims D."/>
            <person name="Brettin T."/>
            <person name="Bruce D."/>
            <person name="Han C."/>
            <person name="Tapia R."/>
            <person name="Gilna P."/>
            <person name="Schmutz J."/>
            <person name="Larimer F."/>
            <person name="Land M."/>
            <person name="Hauser L."/>
            <person name="Kyrpides N."/>
            <person name="Mikhailova N."/>
            <person name="Oremland R.S."/>
            <person name="Hoeft S.E."/>
            <person name="Switzer-Blum J."/>
            <person name="Kulp T."/>
            <person name="King G."/>
            <person name="Tabita R."/>
            <person name="Witte B."/>
            <person name="Santini J.M."/>
            <person name="Basu P."/>
            <person name="Hollibaugh J.T."/>
            <person name="Xie G."/>
            <person name="Stolz J.F."/>
            <person name="Richardson P."/>
        </authorList>
    </citation>
    <scope>NUCLEOTIDE SEQUENCE [LARGE SCALE GENOMIC DNA]</scope>
    <source>
        <strain evidence="3">ATCC BAA-1101 / DSM 17681 / MLHE-1</strain>
    </source>
</reference>
<dbReference type="KEGG" id="aeh:Mlg_1050"/>
<dbReference type="InterPro" id="IPR050126">
    <property type="entry name" value="Ap4A_hydrolase"/>
</dbReference>
<evidence type="ECO:0000313" key="3">
    <source>
        <dbReference type="Proteomes" id="UP000001962"/>
    </source>
</evidence>
<dbReference type="Proteomes" id="UP000001962">
    <property type="component" value="Chromosome"/>
</dbReference>
<proteinExistence type="predicted"/>
<accession>Q0A9T4</accession>
<dbReference type="EMBL" id="CP000453">
    <property type="protein sequence ID" value="ABI56403.1"/>
    <property type="molecule type" value="Genomic_DNA"/>
</dbReference>
<dbReference type="InterPro" id="IPR029052">
    <property type="entry name" value="Metallo-depent_PP-like"/>
</dbReference>
<dbReference type="RefSeq" id="WP_011628798.1">
    <property type="nucleotide sequence ID" value="NC_008340.1"/>
</dbReference>
<name>Q0A9T4_ALKEH</name>
<evidence type="ECO:0000313" key="2">
    <source>
        <dbReference type="EMBL" id="ABI56403.1"/>
    </source>
</evidence>